<name>A0A0E9WAQ6_ANGAN</name>
<feature type="compositionally biased region" description="Basic and acidic residues" evidence="1">
    <location>
        <begin position="23"/>
        <end position="36"/>
    </location>
</feature>
<evidence type="ECO:0000313" key="2">
    <source>
        <dbReference type="EMBL" id="JAH86665.1"/>
    </source>
</evidence>
<accession>A0A0E9WAQ6</accession>
<dbReference type="EMBL" id="GBXM01021912">
    <property type="protein sequence ID" value="JAH86665.1"/>
    <property type="molecule type" value="Transcribed_RNA"/>
</dbReference>
<protein>
    <submittedName>
        <fullName evidence="2">Uncharacterized protein</fullName>
    </submittedName>
</protein>
<reference evidence="2" key="2">
    <citation type="journal article" date="2015" name="Fish Shellfish Immunol.">
        <title>Early steps in the European eel (Anguilla anguilla)-Vibrio vulnificus interaction in the gills: Role of the RtxA13 toxin.</title>
        <authorList>
            <person name="Callol A."/>
            <person name="Pajuelo D."/>
            <person name="Ebbesson L."/>
            <person name="Teles M."/>
            <person name="MacKenzie S."/>
            <person name="Amaro C."/>
        </authorList>
    </citation>
    <scope>NUCLEOTIDE SEQUENCE</scope>
</reference>
<evidence type="ECO:0000256" key="1">
    <source>
        <dbReference type="SAM" id="MobiDB-lite"/>
    </source>
</evidence>
<dbReference type="AlphaFoldDB" id="A0A0E9WAQ6"/>
<feature type="region of interest" description="Disordered" evidence="1">
    <location>
        <begin position="16"/>
        <end position="36"/>
    </location>
</feature>
<proteinExistence type="predicted"/>
<organism evidence="2">
    <name type="scientific">Anguilla anguilla</name>
    <name type="common">European freshwater eel</name>
    <name type="synonym">Muraena anguilla</name>
    <dbReference type="NCBI Taxonomy" id="7936"/>
    <lineage>
        <taxon>Eukaryota</taxon>
        <taxon>Metazoa</taxon>
        <taxon>Chordata</taxon>
        <taxon>Craniata</taxon>
        <taxon>Vertebrata</taxon>
        <taxon>Euteleostomi</taxon>
        <taxon>Actinopterygii</taxon>
        <taxon>Neopterygii</taxon>
        <taxon>Teleostei</taxon>
        <taxon>Anguilliformes</taxon>
        <taxon>Anguillidae</taxon>
        <taxon>Anguilla</taxon>
    </lineage>
</organism>
<sequence>MNLDLYRSNSLDLHFGSALTEGSKPHTEAERESAGL</sequence>
<reference evidence="2" key="1">
    <citation type="submission" date="2014-11" db="EMBL/GenBank/DDBJ databases">
        <authorList>
            <person name="Amaro Gonzalez C."/>
        </authorList>
    </citation>
    <scope>NUCLEOTIDE SEQUENCE</scope>
</reference>